<evidence type="ECO:0000313" key="7">
    <source>
        <dbReference type="EMBL" id="UOP04439.1"/>
    </source>
</evidence>
<feature type="transmembrane region" description="Helical" evidence="6">
    <location>
        <begin position="136"/>
        <end position="155"/>
    </location>
</feature>
<reference evidence="7" key="1">
    <citation type="journal article" date="2022" name="Res Sq">
        <title>Evolution of multicellular longitudinally dividing oral cavity symbionts (Neisseriaceae).</title>
        <authorList>
            <person name="Nyongesa S."/>
            <person name="Weber P."/>
            <person name="Bernet E."/>
            <person name="Pullido F."/>
            <person name="Nieckarz M."/>
            <person name="Delaby M."/>
            <person name="Nieves C."/>
            <person name="Viehboeck T."/>
            <person name="Krause N."/>
            <person name="Rivera-Millot A."/>
            <person name="Nakamura A."/>
            <person name="Vischer N."/>
            <person name="VanNieuwenhze M."/>
            <person name="Brun Y."/>
            <person name="Cava F."/>
            <person name="Bulgheresi S."/>
            <person name="Veyrier F."/>
        </authorList>
    </citation>
    <scope>NUCLEOTIDE SEQUENCE</scope>
    <source>
        <strain evidence="7">17694</strain>
    </source>
</reference>
<gene>
    <name evidence="7" type="ORF">LVJ77_09070</name>
</gene>
<dbReference type="InterPro" id="IPR023380">
    <property type="entry name" value="DsbB-like_sf"/>
</dbReference>
<evidence type="ECO:0000256" key="2">
    <source>
        <dbReference type="ARBA" id="ARBA00022475"/>
    </source>
</evidence>
<dbReference type="AlphaFoldDB" id="A0A8T9MT51"/>
<evidence type="ECO:0000256" key="1">
    <source>
        <dbReference type="ARBA" id="ARBA00004651"/>
    </source>
</evidence>
<dbReference type="Gene3D" id="1.20.1550.10">
    <property type="entry name" value="DsbB-like"/>
    <property type="match status" value="1"/>
</dbReference>
<keyword evidence="2" id="KW-1003">Cell membrane</keyword>
<dbReference type="InterPro" id="IPR050183">
    <property type="entry name" value="DsbB"/>
</dbReference>
<dbReference type="SUPFAM" id="SSF158442">
    <property type="entry name" value="DsbB-like"/>
    <property type="match status" value="1"/>
</dbReference>
<keyword evidence="4 6" id="KW-1133">Transmembrane helix</keyword>
<evidence type="ECO:0000256" key="5">
    <source>
        <dbReference type="ARBA" id="ARBA00023136"/>
    </source>
</evidence>
<dbReference type="EMBL" id="CP091521">
    <property type="protein sequence ID" value="UOP04439.1"/>
    <property type="molecule type" value="Genomic_DNA"/>
</dbReference>
<dbReference type="KEGG" id="ckh:LVJ77_09070"/>
<feature type="transmembrane region" description="Helical" evidence="6">
    <location>
        <begin position="39"/>
        <end position="57"/>
    </location>
</feature>
<comment type="subcellular location">
    <subcellularLocation>
        <location evidence="1">Cell membrane</location>
        <topology evidence="1">Multi-pass membrane protein</topology>
    </subcellularLocation>
</comment>
<dbReference type="InterPro" id="IPR003752">
    <property type="entry name" value="DiS_bond_form_DsbB/BdbC"/>
</dbReference>
<keyword evidence="5 6" id="KW-0472">Membrane</keyword>
<protein>
    <submittedName>
        <fullName evidence="7">Disulfide bond formation protein B</fullName>
    </submittedName>
</protein>
<evidence type="ECO:0000256" key="4">
    <source>
        <dbReference type="ARBA" id="ARBA00022989"/>
    </source>
</evidence>
<dbReference type="GO" id="GO:0005886">
    <property type="term" value="C:plasma membrane"/>
    <property type="evidence" value="ECO:0007669"/>
    <property type="project" value="UniProtKB-SubCell"/>
</dbReference>
<proteinExistence type="predicted"/>
<evidence type="ECO:0000256" key="6">
    <source>
        <dbReference type="SAM" id="Phobius"/>
    </source>
</evidence>
<accession>A0A8T9MT51</accession>
<feature type="transmembrane region" description="Helical" evidence="6">
    <location>
        <begin position="64"/>
        <end position="82"/>
    </location>
</feature>
<name>A0A8T9MT51_9NEIS</name>
<dbReference type="PANTHER" id="PTHR36570:SF3">
    <property type="entry name" value="DISULFIDE BOND FORMATION PROTEIN B"/>
    <property type="match status" value="1"/>
</dbReference>
<dbReference type="Pfam" id="PF02600">
    <property type="entry name" value="DsbB"/>
    <property type="match status" value="1"/>
</dbReference>
<dbReference type="RefSeq" id="WP_051255635.1">
    <property type="nucleotide sequence ID" value="NZ_CP091521.1"/>
</dbReference>
<dbReference type="Proteomes" id="UP000831534">
    <property type="component" value="Chromosome"/>
</dbReference>
<dbReference type="PANTHER" id="PTHR36570">
    <property type="entry name" value="DISULFIDE BOND FORMATION PROTEIN B"/>
    <property type="match status" value="1"/>
</dbReference>
<evidence type="ECO:0000256" key="3">
    <source>
        <dbReference type="ARBA" id="ARBA00022692"/>
    </source>
</evidence>
<dbReference type="GO" id="GO:0015035">
    <property type="term" value="F:protein-disulfide reductase activity"/>
    <property type="evidence" value="ECO:0007669"/>
    <property type="project" value="InterPro"/>
</dbReference>
<evidence type="ECO:0000313" key="8">
    <source>
        <dbReference type="Proteomes" id="UP000831534"/>
    </source>
</evidence>
<keyword evidence="3 6" id="KW-0812">Transmembrane</keyword>
<keyword evidence="8" id="KW-1185">Reference proteome</keyword>
<organism evidence="7 8">
    <name type="scientific">Conchiformibius kuhniae</name>
    <dbReference type="NCBI Taxonomy" id="211502"/>
    <lineage>
        <taxon>Bacteria</taxon>
        <taxon>Pseudomonadati</taxon>
        <taxon>Pseudomonadota</taxon>
        <taxon>Betaproteobacteria</taxon>
        <taxon>Neisseriales</taxon>
        <taxon>Neisseriaceae</taxon>
        <taxon>Conchiformibius</taxon>
    </lineage>
</organism>
<reference evidence="7" key="2">
    <citation type="submission" date="2024-09" db="EMBL/GenBank/DDBJ databases">
        <authorList>
            <person name="Veyrier F.J."/>
        </authorList>
    </citation>
    <scope>NUCLEOTIDE SEQUENCE</scope>
    <source>
        <strain evidence="7">17694</strain>
    </source>
</reference>
<dbReference type="GO" id="GO:0006457">
    <property type="term" value="P:protein folding"/>
    <property type="evidence" value="ECO:0007669"/>
    <property type="project" value="InterPro"/>
</dbReference>
<sequence>MYRKTVGAVFGISAAGVAASLTAQYVWGMNPCVMCIQQRLALAGMAWVSLLCLALPLGKRWAQTAAAGAVSAPALFGLYIAAKQIHLQSLPLAQQPPCGAPWTFRWRDAPLFDWYEPLIRGTGACGEVYRVLGVPLAWWSAAFFGTALLVLWGAWRYTRRVPMPMSMKDEKGAP</sequence>